<feature type="compositionally biased region" description="Basic residues" evidence="5">
    <location>
        <begin position="709"/>
        <end position="718"/>
    </location>
</feature>
<feature type="compositionally biased region" description="Basic residues" evidence="5">
    <location>
        <begin position="846"/>
        <end position="857"/>
    </location>
</feature>
<feature type="compositionally biased region" description="Basic and acidic residues" evidence="5">
    <location>
        <begin position="331"/>
        <end position="347"/>
    </location>
</feature>
<feature type="region of interest" description="Disordered" evidence="5">
    <location>
        <begin position="933"/>
        <end position="970"/>
    </location>
</feature>
<evidence type="ECO:0000313" key="7">
    <source>
        <dbReference type="EMBL" id="PIK48559.1"/>
    </source>
</evidence>
<evidence type="ECO:0000256" key="5">
    <source>
        <dbReference type="SAM" id="MobiDB-lite"/>
    </source>
</evidence>
<dbReference type="Pfam" id="PF00628">
    <property type="entry name" value="PHD"/>
    <property type="match status" value="1"/>
</dbReference>
<sequence length="1346" mass="153415">MATLSVRNHPNFAVICSFLDRYGEQLRLPDLTIPELEEVLEDTKSVGHGLKELIITLMKRVVNSIKPDRWEKHLIKLIDNYHSPVDAWELQSLGFSLCKLETKLSILKYLCETQFDDNPKFKNLVNKEIPDEQKLKPIGRDKSGLVYWFQKDHDCNIRIYREEQDDNDESTWQRVGRNREDLANLISELKVSQGMLFNPDSLESSRSATPVLTNGEAKHGVVKQEATDGKVDSESSSLVKSEDIADTRQHQTEPGILSAGTVKLEDVKIEVEKPLSGKYEHDKNSIQSEEKSSLQQNECKEEDKSIPQEKEKKTLKDVDSTSTGEAETPPQDDKPEVKSDQLMETKSHSKVANISGDDHRKVTVKSEEGSAVQREENSDSDGLVIDEKEGKTGDREEQEIKEEASTDDDLNNKSALENQGRSKDQKEQLDDKCTEQKVLADEIRTEEKEGVDGGKSKEKESEGKKVERLRDSKDNKGNIEGGKDDRKESDRVSKESGEERNEEPGKAETEDRETHSTDDRTEAGKGGEEKETEERPENVSEEPDSTPKETEKSTPVDEASENKETLQVEVAAKDVRKKDKRGVRRKAVETVEGDGKEVRWSRRLRERKPPPPPPTKEEPVVEETPKKKQKMGKKDDVKVGKHSGRKRKKREESDKEEEEKEEEEKEEEEIDEIEEKDNSSDEDFTLKKATTKNSSNEVAAPVQKARTATSKKKSKSHSKKMEPEPELSDEPCIKCGNYNHPHQILLCDSCDAGYHTACLRPPLMYVPDGEWFCPACEHVTLLKRLEETLEVVDGELKVMEQKNRKKQIKFKWLLTEVCPANILPVESLVLVTKRIEKAEQPERQRHERTRPKPKKAARTYVEEPDEIEYIQRRSGRNRKQINYKFEEFDTAINSAISEEVEEKKKAIAQGAHVVYGQSRGKDMSTIEAAHWEEQEMKEKERNARKKRKKLLSNLDDSSEEEEEDESDEFKIKDKDSNRLSSLFMHVEYPVRVVQKMIFWQKMKRPLQQKKRRRKEEEFSGKSDSGSEYGRKRKKGSKKRKARGRRRDKGPVRRSSRHLGKERKLYLDTSSSSESDEGRPRDAWRMNPIITARRQIVNSEDESDRKRKRVDQSSSESGGDPSFGKGRKNGSHHRSRSVSPDEHREKKKKKKKQKWKEESSSTEDEEDGFVQPKRKFRIDSDDSGDSEGGGKSEEIVGGGSEGTVNYRKMAEGSSSEDGAGGKSGDSEMEEGKRKDALSGDPISGDEDDDEWEGAERKVEKSEKIEEMDVAEKVRAGAKLNQNNSALVNDDDGLPPITDLEDLKENSSLQSQKVEAVALAMVKTDRKSAEDDDELEGVTDIFDYLSKD</sequence>
<dbReference type="EMBL" id="MRZV01000516">
    <property type="protein sequence ID" value="PIK48559.1"/>
    <property type="molecule type" value="Genomic_DNA"/>
</dbReference>
<name>A0A2G8KKN0_STIJA</name>
<comment type="caution">
    <text evidence="7">The sequence shown here is derived from an EMBL/GenBank/DDBJ whole genome shotgun (WGS) entry which is preliminary data.</text>
</comment>
<dbReference type="GO" id="GO:0045892">
    <property type="term" value="P:negative regulation of DNA-templated transcription"/>
    <property type="evidence" value="ECO:0007669"/>
    <property type="project" value="TreeGrafter"/>
</dbReference>
<feature type="compositionally biased region" description="Basic and acidic residues" evidence="5">
    <location>
        <begin position="586"/>
        <end position="600"/>
    </location>
</feature>
<evidence type="ECO:0000313" key="8">
    <source>
        <dbReference type="Proteomes" id="UP000230750"/>
    </source>
</evidence>
<dbReference type="GO" id="GO:0008270">
    <property type="term" value="F:zinc ion binding"/>
    <property type="evidence" value="ECO:0007669"/>
    <property type="project" value="UniProtKB-KW"/>
</dbReference>
<dbReference type="InterPro" id="IPR019787">
    <property type="entry name" value="Znf_PHD-finger"/>
</dbReference>
<feature type="region of interest" description="Disordered" evidence="5">
    <location>
        <begin position="272"/>
        <end position="728"/>
    </location>
</feature>
<feature type="compositionally biased region" description="Basic and acidic residues" evidence="5">
    <location>
        <begin position="1252"/>
        <end position="1264"/>
    </location>
</feature>
<keyword evidence="8" id="KW-1185">Reference proteome</keyword>
<accession>A0A2G8KKN0</accession>
<feature type="region of interest" description="Disordered" evidence="5">
    <location>
        <begin position="212"/>
        <end position="259"/>
    </location>
</feature>
<dbReference type="Proteomes" id="UP000230750">
    <property type="component" value="Unassembled WGS sequence"/>
</dbReference>
<dbReference type="PANTHER" id="PTHR14296:SF16">
    <property type="entry name" value="REMODELING AND SPACING FACTOR 1"/>
    <property type="match status" value="1"/>
</dbReference>
<dbReference type="SUPFAM" id="SSF57903">
    <property type="entry name" value="FYVE/PHD zinc finger"/>
    <property type="match status" value="1"/>
</dbReference>
<dbReference type="InterPro" id="IPR019786">
    <property type="entry name" value="Zinc_finger_PHD-type_CS"/>
</dbReference>
<evidence type="ECO:0000256" key="4">
    <source>
        <dbReference type="PROSITE-ProRule" id="PRU00146"/>
    </source>
</evidence>
<gene>
    <name evidence="7" type="ORF">BSL78_14584</name>
</gene>
<feature type="compositionally biased region" description="Basic and acidic residues" evidence="5">
    <location>
        <begin position="545"/>
        <end position="577"/>
    </location>
</feature>
<dbReference type="InterPro" id="IPR013083">
    <property type="entry name" value="Znf_RING/FYVE/PHD"/>
</dbReference>
<feature type="compositionally biased region" description="Acidic residues" evidence="5">
    <location>
        <begin position="1242"/>
        <end position="1251"/>
    </location>
</feature>
<feature type="region of interest" description="Disordered" evidence="5">
    <location>
        <begin position="1004"/>
        <end position="1264"/>
    </location>
</feature>
<feature type="compositionally biased region" description="Basic and acidic residues" evidence="5">
    <location>
        <begin position="420"/>
        <end position="538"/>
    </location>
</feature>
<dbReference type="CDD" id="cd15543">
    <property type="entry name" value="PHD_RSF1"/>
    <property type="match status" value="1"/>
</dbReference>
<feature type="compositionally biased region" description="Acidic residues" evidence="5">
    <location>
        <begin position="956"/>
        <end position="967"/>
    </location>
</feature>
<dbReference type="GO" id="GO:0042393">
    <property type="term" value="F:histone binding"/>
    <property type="evidence" value="ECO:0007669"/>
    <property type="project" value="TreeGrafter"/>
</dbReference>
<protein>
    <submittedName>
        <fullName evidence="7">Putative remodeling and spacing factor 1 isoform X1</fullName>
    </submittedName>
</protein>
<dbReference type="Gene3D" id="3.30.40.10">
    <property type="entry name" value="Zinc/RING finger domain, C3HC4 (zinc finger)"/>
    <property type="match status" value="1"/>
</dbReference>
<feature type="compositionally biased region" description="Basic and acidic residues" evidence="5">
    <location>
        <begin position="356"/>
        <end position="377"/>
    </location>
</feature>
<dbReference type="STRING" id="307972.A0A2G8KKN0"/>
<dbReference type="InterPro" id="IPR028938">
    <property type="entry name" value="Rsf1-like"/>
</dbReference>
<feature type="compositionally biased region" description="Basic and acidic residues" evidence="5">
    <location>
        <begin position="385"/>
        <end position="395"/>
    </location>
</feature>
<evidence type="ECO:0000256" key="3">
    <source>
        <dbReference type="ARBA" id="ARBA00022833"/>
    </source>
</evidence>
<proteinExistence type="predicted"/>
<keyword evidence="1" id="KW-0479">Metal-binding</keyword>
<dbReference type="InterPro" id="IPR001965">
    <property type="entry name" value="Znf_PHD"/>
</dbReference>
<evidence type="ECO:0000256" key="1">
    <source>
        <dbReference type="ARBA" id="ARBA00022723"/>
    </source>
</evidence>
<reference evidence="7 8" key="1">
    <citation type="journal article" date="2017" name="PLoS Biol.">
        <title>The sea cucumber genome provides insights into morphological evolution and visceral regeneration.</title>
        <authorList>
            <person name="Zhang X."/>
            <person name="Sun L."/>
            <person name="Yuan J."/>
            <person name="Sun Y."/>
            <person name="Gao Y."/>
            <person name="Zhang L."/>
            <person name="Li S."/>
            <person name="Dai H."/>
            <person name="Hamel J.F."/>
            <person name="Liu C."/>
            <person name="Yu Y."/>
            <person name="Liu S."/>
            <person name="Lin W."/>
            <person name="Guo K."/>
            <person name="Jin S."/>
            <person name="Xu P."/>
            <person name="Storey K.B."/>
            <person name="Huan P."/>
            <person name="Zhang T."/>
            <person name="Zhou Y."/>
            <person name="Zhang J."/>
            <person name="Lin C."/>
            <person name="Li X."/>
            <person name="Xing L."/>
            <person name="Huo D."/>
            <person name="Sun M."/>
            <person name="Wang L."/>
            <person name="Mercier A."/>
            <person name="Li F."/>
            <person name="Yang H."/>
            <person name="Xiang J."/>
        </authorList>
    </citation>
    <scope>NUCLEOTIDE SEQUENCE [LARGE SCALE GENOMIC DNA]</scope>
    <source>
        <strain evidence="7">Shaxun</strain>
        <tissue evidence="7">Muscle</tissue>
    </source>
</reference>
<organism evidence="7 8">
    <name type="scientific">Stichopus japonicus</name>
    <name type="common">Sea cucumber</name>
    <dbReference type="NCBI Taxonomy" id="307972"/>
    <lineage>
        <taxon>Eukaryota</taxon>
        <taxon>Metazoa</taxon>
        <taxon>Echinodermata</taxon>
        <taxon>Eleutherozoa</taxon>
        <taxon>Echinozoa</taxon>
        <taxon>Holothuroidea</taxon>
        <taxon>Aspidochirotacea</taxon>
        <taxon>Aspidochirotida</taxon>
        <taxon>Stichopodidae</taxon>
        <taxon>Apostichopus</taxon>
    </lineage>
</organism>
<dbReference type="SMART" id="SM00249">
    <property type="entry name" value="PHD"/>
    <property type="match status" value="1"/>
</dbReference>
<dbReference type="PROSITE" id="PS50016">
    <property type="entry name" value="ZF_PHD_2"/>
    <property type="match status" value="1"/>
</dbReference>
<evidence type="ECO:0000259" key="6">
    <source>
        <dbReference type="PROSITE" id="PS50016"/>
    </source>
</evidence>
<feature type="domain" description="PHD-type" evidence="6">
    <location>
        <begin position="729"/>
        <end position="779"/>
    </location>
</feature>
<keyword evidence="2 4" id="KW-0863">Zinc-finger</keyword>
<dbReference type="GO" id="GO:0031213">
    <property type="term" value="C:RSF complex"/>
    <property type="evidence" value="ECO:0007669"/>
    <property type="project" value="InterPro"/>
</dbReference>
<feature type="compositionally biased region" description="Basic residues" evidence="5">
    <location>
        <begin position="1004"/>
        <end position="1013"/>
    </location>
</feature>
<feature type="compositionally biased region" description="Basic residues" evidence="5">
    <location>
        <begin position="1030"/>
        <end position="1060"/>
    </location>
</feature>
<feature type="compositionally biased region" description="Acidic residues" evidence="5">
    <location>
        <begin position="396"/>
        <end position="409"/>
    </location>
</feature>
<feature type="compositionally biased region" description="Acidic residues" evidence="5">
    <location>
        <begin position="654"/>
        <end position="683"/>
    </location>
</feature>
<feature type="compositionally biased region" description="Basic and acidic residues" evidence="5">
    <location>
        <begin position="615"/>
        <end position="639"/>
    </location>
</feature>
<dbReference type="OrthoDB" id="10055895at2759"/>
<feature type="compositionally biased region" description="Basic and acidic residues" evidence="5">
    <location>
        <begin position="240"/>
        <end position="251"/>
    </location>
</feature>
<dbReference type="InterPro" id="IPR011011">
    <property type="entry name" value="Znf_FYVE_PHD"/>
</dbReference>
<dbReference type="PROSITE" id="PS01359">
    <property type="entry name" value="ZF_PHD_1"/>
    <property type="match status" value="1"/>
</dbReference>
<feature type="compositionally biased region" description="Basic and acidic residues" evidence="5">
    <location>
        <begin position="272"/>
        <end position="319"/>
    </location>
</feature>
<feature type="compositionally biased region" description="Basic residues" evidence="5">
    <location>
        <begin position="1124"/>
        <end position="1135"/>
    </location>
</feature>
<feature type="region of interest" description="Disordered" evidence="5">
    <location>
        <begin position="840"/>
        <end position="860"/>
    </location>
</feature>
<keyword evidence="3" id="KW-0862">Zinc</keyword>
<feature type="compositionally biased region" description="Basic residues" evidence="5">
    <location>
        <begin position="640"/>
        <end position="649"/>
    </location>
</feature>
<evidence type="ECO:0000256" key="2">
    <source>
        <dbReference type="ARBA" id="ARBA00022771"/>
    </source>
</evidence>
<dbReference type="PANTHER" id="PTHR14296">
    <property type="entry name" value="REMODELING AND SPACING FACTOR 1"/>
    <property type="match status" value="1"/>
</dbReference>
<feature type="compositionally biased region" description="Basic residues" evidence="5">
    <location>
        <begin position="1144"/>
        <end position="1153"/>
    </location>
</feature>